<dbReference type="Proteomes" id="UP000682733">
    <property type="component" value="Unassembled WGS sequence"/>
</dbReference>
<dbReference type="AlphaFoldDB" id="A0A8S2U4B4"/>
<name>A0A8S2U4B4_9BILA</name>
<dbReference type="EMBL" id="CAJOBA010060206">
    <property type="protein sequence ID" value="CAF4321932.1"/>
    <property type="molecule type" value="Genomic_DNA"/>
</dbReference>
<organism evidence="2 3">
    <name type="scientific">Didymodactylos carnosus</name>
    <dbReference type="NCBI Taxonomy" id="1234261"/>
    <lineage>
        <taxon>Eukaryota</taxon>
        <taxon>Metazoa</taxon>
        <taxon>Spiralia</taxon>
        <taxon>Gnathifera</taxon>
        <taxon>Rotifera</taxon>
        <taxon>Eurotatoria</taxon>
        <taxon>Bdelloidea</taxon>
        <taxon>Philodinida</taxon>
        <taxon>Philodinidae</taxon>
        <taxon>Didymodactylos</taxon>
    </lineage>
</organism>
<sequence length="150" mass="16770">MKEQLNGKTNSKGLHEIKINYHGIEQEPSPIVVCALAAITDLNYQTQETQTQFIIHPCTYYVGFKLVSNYAKKNKPVQTKVIITDIDGNLIDNILIECKVTGNGNEKKEDENGLTVFEEVTDEQILTVASSDEDAVNIDFTPKLGKNRNL</sequence>
<accession>A0A8S2U4B4</accession>
<proteinExistence type="predicted"/>
<gene>
    <name evidence="1" type="ORF">OVA965_LOCUS38432</name>
    <name evidence="2" type="ORF">TMI583_LOCUS39622</name>
</gene>
<dbReference type="EMBL" id="CAJNOK010037929">
    <property type="protein sequence ID" value="CAF1534489.1"/>
    <property type="molecule type" value="Genomic_DNA"/>
</dbReference>
<evidence type="ECO:0000313" key="3">
    <source>
        <dbReference type="Proteomes" id="UP000682733"/>
    </source>
</evidence>
<evidence type="ECO:0000313" key="1">
    <source>
        <dbReference type="EMBL" id="CAF1534489.1"/>
    </source>
</evidence>
<reference evidence="2" key="1">
    <citation type="submission" date="2021-02" db="EMBL/GenBank/DDBJ databases">
        <authorList>
            <person name="Nowell W R."/>
        </authorList>
    </citation>
    <scope>NUCLEOTIDE SEQUENCE</scope>
</reference>
<dbReference type="Proteomes" id="UP000677228">
    <property type="component" value="Unassembled WGS sequence"/>
</dbReference>
<protein>
    <submittedName>
        <fullName evidence="2">Uncharacterized protein</fullName>
    </submittedName>
</protein>
<evidence type="ECO:0000313" key="2">
    <source>
        <dbReference type="EMBL" id="CAF4321932.1"/>
    </source>
</evidence>
<comment type="caution">
    <text evidence="2">The sequence shown here is derived from an EMBL/GenBank/DDBJ whole genome shotgun (WGS) entry which is preliminary data.</text>
</comment>